<evidence type="ECO:0008006" key="12">
    <source>
        <dbReference type="Google" id="ProtNLM"/>
    </source>
</evidence>
<comment type="catalytic activity">
    <reaction evidence="7">
        <text>adenosine + H2O + H(+) = inosine + NH4(+)</text>
        <dbReference type="Rhea" id="RHEA:24408"/>
        <dbReference type="ChEBI" id="CHEBI:15377"/>
        <dbReference type="ChEBI" id="CHEBI:15378"/>
        <dbReference type="ChEBI" id="CHEBI:16335"/>
        <dbReference type="ChEBI" id="CHEBI:17596"/>
        <dbReference type="ChEBI" id="CHEBI:28938"/>
        <dbReference type="EC" id="3.5.4.4"/>
    </reaction>
    <physiologicalReaction direction="left-to-right" evidence="7">
        <dbReference type="Rhea" id="RHEA:24409"/>
    </physiologicalReaction>
</comment>
<evidence type="ECO:0000313" key="10">
    <source>
        <dbReference type="EMBL" id="OHA01386.1"/>
    </source>
</evidence>
<evidence type="ECO:0000256" key="8">
    <source>
        <dbReference type="ARBA" id="ARBA00048968"/>
    </source>
</evidence>
<dbReference type="EMBL" id="MHQK01000028">
    <property type="protein sequence ID" value="OHA01386.1"/>
    <property type="molecule type" value="Genomic_DNA"/>
</dbReference>
<dbReference type="Gene3D" id="3.60.140.10">
    <property type="entry name" value="CNF1/YfiH-like putative cysteine hydrolases"/>
    <property type="match status" value="1"/>
</dbReference>
<comment type="catalytic activity">
    <reaction evidence="1">
        <text>inosine + phosphate = alpha-D-ribose 1-phosphate + hypoxanthine</text>
        <dbReference type="Rhea" id="RHEA:27646"/>
        <dbReference type="ChEBI" id="CHEBI:17368"/>
        <dbReference type="ChEBI" id="CHEBI:17596"/>
        <dbReference type="ChEBI" id="CHEBI:43474"/>
        <dbReference type="ChEBI" id="CHEBI:57720"/>
        <dbReference type="EC" id="2.4.2.1"/>
    </reaction>
    <physiologicalReaction direction="left-to-right" evidence="1">
        <dbReference type="Rhea" id="RHEA:27647"/>
    </physiologicalReaction>
</comment>
<evidence type="ECO:0000256" key="6">
    <source>
        <dbReference type="ARBA" id="ARBA00022833"/>
    </source>
</evidence>
<evidence type="ECO:0000256" key="1">
    <source>
        <dbReference type="ARBA" id="ARBA00000553"/>
    </source>
</evidence>
<keyword evidence="6" id="KW-0862">Zinc</keyword>
<protein>
    <recommendedName>
        <fullName evidence="12">Purine nucleoside phosphorylase</fullName>
    </recommendedName>
</protein>
<dbReference type="SUPFAM" id="SSF64438">
    <property type="entry name" value="CNF1/YfiH-like putative cysteine hydrolases"/>
    <property type="match status" value="1"/>
</dbReference>
<name>A0A1G2KPR1_9BACT</name>
<accession>A0A1G2KPR1</accession>
<dbReference type="PANTHER" id="PTHR30616">
    <property type="entry name" value="UNCHARACTERIZED PROTEIN YFIH"/>
    <property type="match status" value="1"/>
</dbReference>
<comment type="catalytic activity">
    <reaction evidence="9">
        <text>S-methyl-5'-thioadenosine + phosphate = 5-(methylsulfanyl)-alpha-D-ribose 1-phosphate + adenine</text>
        <dbReference type="Rhea" id="RHEA:11852"/>
        <dbReference type="ChEBI" id="CHEBI:16708"/>
        <dbReference type="ChEBI" id="CHEBI:17509"/>
        <dbReference type="ChEBI" id="CHEBI:43474"/>
        <dbReference type="ChEBI" id="CHEBI:58533"/>
        <dbReference type="EC" id="2.4.2.28"/>
    </reaction>
    <physiologicalReaction direction="left-to-right" evidence="9">
        <dbReference type="Rhea" id="RHEA:11853"/>
    </physiologicalReaction>
</comment>
<evidence type="ECO:0000256" key="4">
    <source>
        <dbReference type="ARBA" id="ARBA00022723"/>
    </source>
</evidence>
<comment type="caution">
    <text evidence="10">The sequence shown here is derived from an EMBL/GenBank/DDBJ whole genome shotgun (WGS) entry which is preliminary data.</text>
</comment>
<reference evidence="10 11" key="1">
    <citation type="journal article" date="2016" name="Nat. Commun.">
        <title>Thousands of microbial genomes shed light on interconnected biogeochemical processes in an aquifer system.</title>
        <authorList>
            <person name="Anantharaman K."/>
            <person name="Brown C.T."/>
            <person name="Hug L.A."/>
            <person name="Sharon I."/>
            <person name="Castelle C.J."/>
            <person name="Probst A.J."/>
            <person name="Thomas B.C."/>
            <person name="Singh A."/>
            <person name="Wilkins M.J."/>
            <person name="Karaoz U."/>
            <person name="Brodie E.L."/>
            <person name="Williams K.H."/>
            <person name="Hubbard S.S."/>
            <person name="Banfield J.F."/>
        </authorList>
    </citation>
    <scope>NUCLEOTIDE SEQUENCE [LARGE SCALE GENOMIC DNA]</scope>
</reference>
<gene>
    <name evidence="10" type="ORF">A3C12_00475</name>
</gene>
<comment type="catalytic activity">
    <reaction evidence="8">
        <text>adenosine + phosphate = alpha-D-ribose 1-phosphate + adenine</text>
        <dbReference type="Rhea" id="RHEA:27642"/>
        <dbReference type="ChEBI" id="CHEBI:16335"/>
        <dbReference type="ChEBI" id="CHEBI:16708"/>
        <dbReference type="ChEBI" id="CHEBI:43474"/>
        <dbReference type="ChEBI" id="CHEBI:57720"/>
        <dbReference type="EC" id="2.4.2.1"/>
    </reaction>
    <physiologicalReaction direction="left-to-right" evidence="8">
        <dbReference type="Rhea" id="RHEA:27643"/>
    </physiologicalReaction>
</comment>
<organism evidence="10 11">
    <name type="scientific">Candidatus Sungbacteria bacterium RIFCSPHIGHO2_02_FULL_49_20</name>
    <dbReference type="NCBI Taxonomy" id="1802272"/>
    <lineage>
        <taxon>Bacteria</taxon>
        <taxon>Candidatus Sungiibacteriota</taxon>
    </lineage>
</organism>
<keyword evidence="4" id="KW-0479">Metal-binding</keyword>
<dbReference type="InterPro" id="IPR003730">
    <property type="entry name" value="Cu_polyphenol_OxRdtase"/>
</dbReference>
<proteinExistence type="inferred from homology"/>
<evidence type="ECO:0000256" key="3">
    <source>
        <dbReference type="ARBA" id="ARBA00022679"/>
    </source>
</evidence>
<dbReference type="GO" id="GO:0016787">
    <property type="term" value="F:hydrolase activity"/>
    <property type="evidence" value="ECO:0007669"/>
    <property type="project" value="UniProtKB-KW"/>
</dbReference>
<dbReference type="PANTHER" id="PTHR30616:SF2">
    <property type="entry name" value="PURINE NUCLEOSIDE PHOSPHORYLASE LACC1"/>
    <property type="match status" value="1"/>
</dbReference>
<dbReference type="CDD" id="cd16833">
    <property type="entry name" value="YfiH"/>
    <property type="match status" value="1"/>
</dbReference>
<evidence type="ECO:0000256" key="5">
    <source>
        <dbReference type="ARBA" id="ARBA00022801"/>
    </source>
</evidence>
<dbReference type="GO" id="GO:0017061">
    <property type="term" value="F:S-methyl-5-thioadenosine phosphorylase activity"/>
    <property type="evidence" value="ECO:0007669"/>
    <property type="project" value="UniProtKB-EC"/>
</dbReference>
<evidence type="ECO:0000256" key="2">
    <source>
        <dbReference type="ARBA" id="ARBA00007353"/>
    </source>
</evidence>
<keyword evidence="5" id="KW-0378">Hydrolase</keyword>
<keyword evidence="3" id="KW-0808">Transferase</keyword>
<evidence type="ECO:0000256" key="9">
    <source>
        <dbReference type="ARBA" id="ARBA00049893"/>
    </source>
</evidence>
<sequence length="263" mass="28504">MGSSKNPGPDGGSFRNSARLLNGFGIDAKERLVRAGQVHGASVRWIHQLPPKEETTGPDGSAAKVRRVADVDGLVTYNPEIVLGVVASDCYPIFFYYPPTSSMAPHGIIGMAHAGRAGVMLKIANVAVEAMYLAGAQKLSEIRVAIGPGICGKCHILHHKRDKADITFFELGYPKCISPAKSGPEMVGVDLLYVIRRQLIQAGIHAEHIEVSGECTACPENREKFFSYRRDKREAGNVQNMLSIIGFRGRDRSGSEEPSGSMR</sequence>
<dbReference type="GO" id="GO:0005507">
    <property type="term" value="F:copper ion binding"/>
    <property type="evidence" value="ECO:0007669"/>
    <property type="project" value="TreeGrafter"/>
</dbReference>
<evidence type="ECO:0000256" key="7">
    <source>
        <dbReference type="ARBA" id="ARBA00047989"/>
    </source>
</evidence>
<dbReference type="AlphaFoldDB" id="A0A1G2KPR1"/>
<dbReference type="InterPro" id="IPR011324">
    <property type="entry name" value="Cytotoxic_necrot_fac-like_cat"/>
</dbReference>
<dbReference type="Proteomes" id="UP000178710">
    <property type="component" value="Unassembled WGS sequence"/>
</dbReference>
<dbReference type="Pfam" id="PF02578">
    <property type="entry name" value="Cu-oxidase_4"/>
    <property type="match status" value="1"/>
</dbReference>
<evidence type="ECO:0000313" key="11">
    <source>
        <dbReference type="Proteomes" id="UP000178710"/>
    </source>
</evidence>
<comment type="similarity">
    <text evidence="2">Belongs to the purine nucleoside phosphorylase YfiH/LACC1 family.</text>
</comment>
<dbReference type="InterPro" id="IPR038371">
    <property type="entry name" value="Cu_polyphenol_OxRdtase_sf"/>
</dbReference>